<dbReference type="Proteomes" id="UP000077339">
    <property type="component" value="Unassembled WGS sequence"/>
</dbReference>
<feature type="region of interest" description="Disordered" evidence="1">
    <location>
        <begin position="1"/>
        <end position="23"/>
    </location>
</feature>
<name>A0A182C855_9BACT</name>
<proteinExistence type="predicted"/>
<dbReference type="AlphaFoldDB" id="A0A182C855"/>
<dbReference type="PATRIC" id="fig|1453497.3.peg.5"/>
<gene>
    <name evidence="2" type="ORF">AT15_00025</name>
</gene>
<evidence type="ECO:0000313" key="3">
    <source>
        <dbReference type="Proteomes" id="UP000077339"/>
    </source>
</evidence>
<accession>A0A182C855</accession>
<protein>
    <submittedName>
        <fullName evidence="2">Uncharacterized protein</fullName>
    </submittedName>
</protein>
<sequence length="301" mass="35031">MAKEKRQYQKTKKEKEKTKQKKAILEVNREDANANMVDNLITVHNDEKAIEPEMPNDLLESTEENNDETISENAFAEALYIGLKDLGLEAEERPQQASVDRIIFNVLKSRDGYICVNSGIRSFGYRKNLQSRYQNQLLLFDVTERIKKFIECFLNGFYEFEKVTPYLLRNTITSKAFGTEYRSLLTKNYMKFWNGDVFSLNIMTFSGRPSLKKQAMAFIRFALGADPDLKEELKTIVPYISDKNNVLKKTERVNQFLEKVLRLIKNHFVDVNLSLENLYKTLSNSKEFKMLLSKLRGNKNG</sequence>
<keyword evidence="3" id="KW-1185">Reference proteome</keyword>
<dbReference type="STRING" id="1453497.AT15_00025"/>
<evidence type="ECO:0000256" key="1">
    <source>
        <dbReference type="SAM" id="MobiDB-lite"/>
    </source>
</evidence>
<organism evidence="2 3">
    <name type="scientific">Kosmotoga arenicorallina S304</name>
    <dbReference type="NCBI Taxonomy" id="1453497"/>
    <lineage>
        <taxon>Bacteria</taxon>
        <taxon>Thermotogati</taxon>
        <taxon>Thermotogota</taxon>
        <taxon>Thermotogae</taxon>
        <taxon>Kosmotogales</taxon>
        <taxon>Kosmotogaceae</taxon>
        <taxon>Kosmotoga</taxon>
    </lineage>
</organism>
<reference evidence="2 3" key="1">
    <citation type="submission" date="2014-02" db="EMBL/GenBank/DDBJ databases">
        <title>Kosmotoga genome sequencing.</title>
        <authorList>
            <person name="Pollo S.M."/>
            <person name="Charchuk R."/>
            <person name="Nesbo C.L."/>
        </authorList>
    </citation>
    <scope>NUCLEOTIDE SEQUENCE [LARGE SCALE GENOMIC DNA]</scope>
    <source>
        <strain evidence="2 3">S304</strain>
    </source>
</reference>
<dbReference type="RefSeq" id="WP_068345102.1">
    <property type="nucleotide sequence ID" value="NZ_JFHK01000001.1"/>
</dbReference>
<dbReference type="EMBL" id="JFHK01000001">
    <property type="protein sequence ID" value="OAA32500.1"/>
    <property type="molecule type" value="Genomic_DNA"/>
</dbReference>
<comment type="caution">
    <text evidence="2">The sequence shown here is derived from an EMBL/GenBank/DDBJ whole genome shotgun (WGS) entry which is preliminary data.</text>
</comment>
<evidence type="ECO:0000313" key="2">
    <source>
        <dbReference type="EMBL" id="OAA32500.1"/>
    </source>
</evidence>